<evidence type="ECO:0000313" key="1">
    <source>
        <dbReference type="EMBL" id="CAJ1956502.1"/>
    </source>
</evidence>
<gene>
    <name evidence="1" type="ORF">AYBTSS11_LOCUS16692</name>
</gene>
<dbReference type="EMBL" id="OY731402">
    <property type="protein sequence ID" value="CAJ1956502.1"/>
    <property type="molecule type" value="Genomic_DNA"/>
</dbReference>
<proteinExistence type="predicted"/>
<dbReference type="Proteomes" id="UP001189624">
    <property type="component" value="Chromosome 5"/>
</dbReference>
<reference evidence="1" key="1">
    <citation type="submission" date="2023-10" db="EMBL/GenBank/DDBJ databases">
        <authorList>
            <person name="Domelevo Entfellner J.-B."/>
        </authorList>
    </citation>
    <scope>NUCLEOTIDE SEQUENCE</scope>
</reference>
<evidence type="ECO:0000313" key="2">
    <source>
        <dbReference type="Proteomes" id="UP001189624"/>
    </source>
</evidence>
<dbReference type="Gramene" id="rna-AYBTSS11_LOCUS16692">
    <property type="protein sequence ID" value="CAJ1956502.1"/>
    <property type="gene ID" value="gene-AYBTSS11_LOCUS16692"/>
</dbReference>
<accession>A0AA86VI44</accession>
<name>A0AA86VI44_9FABA</name>
<feature type="non-terminal residue" evidence="1">
    <location>
        <position position="94"/>
    </location>
</feature>
<dbReference type="AlphaFoldDB" id="A0AA86VI44"/>
<keyword evidence="2" id="KW-1185">Reference proteome</keyword>
<organism evidence="1 2">
    <name type="scientific">Sphenostylis stenocarpa</name>
    <dbReference type="NCBI Taxonomy" id="92480"/>
    <lineage>
        <taxon>Eukaryota</taxon>
        <taxon>Viridiplantae</taxon>
        <taxon>Streptophyta</taxon>
        <taxon>Embryophyta</taxon>
        <taxon>Tracheophyta</taxon>
        <taxon>Spermatophyta</taxon>
        <taxon>Magnoliopsida</taxon>
        <taxon>eudicotyledons</taxon>
        <taxon>Gunneridae</taxon>
        <taxon>Pentapetalae</taxon>
        <taxon>rosids</taxon>
        <taxon>fabids</taxon>
        <taxon>Fabales</taxon>
        <taxon>Fabaceae</taxon>
        <taxon>Papilionoideae</taxon>
        <taxon>50 kb inversion clade</taxon>
        <taxon>NPAAA clade</taxon>
        <taxon>indigoferoid/millettioid clade</taxon>
        <taxon>Phaseoleae</taxon>
        <taxon>Sphenostylis</taxon>
    </lineage>
</organism>
<protein>
    <submittedName>
        <fullName evidence="1">Uncharacterized protein</fullName>
    </submittedName>
</protein>
<sequence>MALLKKPENCKVLEGYRMVVERGKERLRRKRNRGSLISEKPLAVPVAPPTISGHKFLIPSSTSIFLDLDLPHAIVNLPNLSVELTHYRIVQFFR</sequence>